<evidence type="ECO:0000256" key="3">
    <source>
        <dbReference type="ARBA" id="ARBA00022555"/>
    </source>
</evidence>
<dbReference type="GO" id="GO:0008270">
    <property type="term" value="F:zinc ion binding"/>
    <property type="evidence" value="ECO:0007669"/>
    <property type="project" value="UniProtKB-UniRule"/>
</dbReference>
<dbReference type="HAMAP" id="MF_00036_B">
    <property type="entry name" value="Ala_tRNA_synth_B"/>
    <property type="match status" value="1"/>
</dbReference>
<evidence type="ECO:0000256" key="13">
    <source>
        <dbReference type="ARBA" id="ARBA00048300"/>
    </source>
</evidence>
<keyword evidence="3 14" id="KW-0820">tRNA-binding</keyword>
<dbReference type="SUPFAM" id="SSF55681">
    <property type="entry name" value="Class II aaRS and biotin synthetases"/>
    <property type="match status" value="1"/>
</dbReference>
<dbReference type="SUPFAM" id="SSF101353">
    <property type="entry name" value="Putative anticodon-binding domain of alanyl-tRNA synthetase (AlaRS)"/>
    <property type="match status" value="1"/>
</dbReference>
<comment type="domain">
    <text evidence="14">Consists of three domains; the N-terminal catalytic domain, the editing domain and the C-terminal C-Ala domain. The editing domain removes incorrectly charged amino acids, while the C-Ala domain, along with tRNA(Ala), serves as a bridge to cooperatively bring together the editing and aminoacylation centers thus stimulating deacylation of misacylated tRNAs.</text>
</comment>
<dbReference type="SUPFAM" id="SSF55186">
    <property type="entry name" value="ThrRS/AlaRS common domain"/>
    <property type="match status" value="1"/>
</dbReference>
<dbReference type="InterPro" id="IPR012947">
    <property type="entry name" value="tRNA_SAD"/>
</dbReference>
<dbReference type="Gene3D" id="3.30.54.20">
    <property type="match status" value="1"/>
</dbReference>
<protein>
    <recommendedName>
        <fullName evidence="14">Alanine--tRNA ligase</fullName>
        <ecNumber evidence="14">6.1.1.7</ecNumber>
    </recommendedName>
    <alternativeName>
        <fullName evidence="14">Alanyl-tRNA synthetase</fullName>
        <shortName evidence="14">AlaRS</shortName>
    </alternativeName>
</protein>
<dbReference type="InterPro" id="IPR002318">
    <property type="entry name" value="Ala-tRNA-lgiase_IIc"/>
</dbReference>
<dbReference type="PANTHER" id="PTHR11777:SF9">
    <property type="entry name" value="ALANINE--TRNA LIGASE, CYTOPLASMIC"/>
    <property type="match status" value="1"/>
</dbReference>
<evidence type="ECO:0000256" key="1">
    <source>
        <dbReference type="ARBA" id="ARBA00008226"/>
    </source>
</evidence>
<proteinExistence type="inferred from homology"/>
<dbReference type="InterPro" id="IPR009000">
    <property type="entry name" value="Transl_B-barrel_sf"/>
</dbReference>
<feature type="binding site" evidence="14">
    <location>
        <position position="607"/>
    </location>
    <ligand>
        <name>Zn(2+)</name>
        <dbReference type="ChEBI" id="CHEBI:29105"/>
    </ligand>
</feature>
<keyword evidence="11 14" id="KW-0030">Aminoacyl-tRNA synthetase</keyword>
<evidence type="ECO:0000256" key="5">
    <source>
        <dbReference type="ARBA" id="ARBA00022723"/>
    </source>
</evidence>
<dbReference type="InterPro" id="IPR018165">
    <property type="entry name" value="Ala-tRNA-synth_IIc_core"/>
</dbReference>
<feature type="binding site" evidence="14">
    <location>
        <position position="712"/>
    </location>
    <ligand>
        <name>Zn(2+)</name>
        <dbReference type="ChEBI" id="CHEBI:29105"/>
    </ligand>
</feature>
<evidence type="ECO:0000256" key="14">
    <source>
        <dbReference type="HAMAP-Rule" id="MF_00036"/>
    </source>
</evidence>
<dbReference type="GO" id="GO:0002161">
    <property type="term" value="F:aminoacyl-tRNA deacylase activity"/>
    <property type="evidence" value="ECO:0007669"/>
    <property type="project" value="TreeGrafter"/>
</dbReference>
<dbReference type="GO" id="GO:0006419">
    <property type="term" value="P:alanyl-tRNA aminoacylation"/>
    <property type="evidence" value="ECO:0007669"/>
    <property type="project" value="UniProtKB-UniRule"/>
</dbReference>
<dbReference type="SUPFAM" id="SSF50447">
    <property type="entry name" value="Translation proteins"/>
    <property type="match status" value="1"/>
</dbReference>
<dbReference type="GO" id="GO:0005829">
    <property type="term" value="C:cytosol"/>
    <property type="evidence" value="ECO:0007669"/>
    <property type="project" value="TreeGrafter"/>
</dbReference>
<gene>
    <name evidence="14 15" type="primary">alaS</name>
    <name evidence="15" type="ORF">EER00_02405</name>
</gene>
<evidence type="ECO:0000256" key="9">
    <source>
        <dbReference type="ARBA" id="ARBA00022884"/>
    </source>
</evidence>
<keyword evidence="9 14" id="KW-0694">RNA-binding</keyword>
<keyword evidence="6 14" id="KW-0547">Nucleotide-binding</keyword>
<dbReference type="Proteomes" id="UP000464283">
    <property type="component" value="Chromosome"/>
</dbReference>
<dbReference type="Gene3D" id="3.30.980.10">
    <property type="entry name" value="Threonyl-trna Synthetase, Chain A, domain 2"/>
    <property type="match status" value="1"/>
</dbReference>
<reference evidence="15" key="1">
    <citation type="submission" date="2022-10" db="EMBL/GenBank/DDBJ databases">
        <title>The first complete genome sequence of Mycoplasma iowae strain 695.</title>
        <authorList>
            <person name="Ghanem M."/>
            <person name="El-Gazzar M."/>
        </authorList>
    </citation>
    <scope>NUCLEOTIDE SEQUENCE</scope>
    <source>
        <strain evidence="15">695</strain>
    </source>
</reference>
<organism evidence="15">
    <name type="scientific">Malacoplasma iowae 695</name>
    <dbReference type="NCBI Taxonomy" id="1048830"/>
    <lineage>
        <taxon>Bacteria</taxon>
        <taxon>Bacillati</taxon>
        <taxon>Mycoplasmatota</taxon>
        <taxon>Mycoplasmoidales</taxon>
        <taxon>Mycoplasmoidaceae</taxon>
        <taxon>Malacoplasma</taxon>
    </lineage>
</organism>
<dbReference type="EC" id="6.1.1.7" evidence="14"/>
<dbReference type="PRINTS" id="PR00980">
    <property type="entry name" value="TRNASYNTHALA"/>
</dbReference>
<dbReference type="Pfam" id="PF07973">
    <property type="entry name" value="tRNA_SAD"/>
    <property type="match status" value="1"/>
</dbReference>
<evidence type="ECO:0000256" key="7">
    <source>
        <dbReference type="ARBA" id="ARBA00022833"/>
    </source>
</evidence>
<dbReference type="PROSITE" id="PS50860">
    <property type="entry name" value="AA_TRNA_LIGASE_II_ALA"/>
    <property type="match status" value="1"/>
</dbReference>
<evidence type="ECO:0000256" key="6">
    <source>
        <dbReference type="ARBA" id="ARBA00022741"/>
    </source>
</evidence>
<dbReference type="EMBL" id="CP033512">
    <property type="protein sequence ID" value="QHG90288.2"/>
    <property type="molecule type" value="Genomic_DNA"/>
</dbReference>
<dbReference type="Gene3D" id="2.40.30.130">
    <property type="match status" value="1"/>
</dbReference>
<dbReference type="InterPro" id="IPR050058">
    <property type="entry name" value="Ala-tRNA_ligase"/>
</dbReference>
<evidence type="ECO:0000256" key="12">
    <source>
        <dbReference type="ARBA" id="ARBA00024779"/>
    </source>
</evidence>
<keyword evidence="7 14" id="KW-0862">Zinc</keyword>
<comment type="catalytic activity">
    <reaction evidence="13 14">
        <text>tRNA(Ala) + L-alanine + ATP = L-alanyl-tRNA(Ala) + AMP + diphosphate</text>
        <dbReference type="Rhea" id="RHEA:12540"/>
        <dbReference type="Rhea" id="RHEA-COMP:9657"/>
        <dbReference type="Rhea" id="RHEA-COMP:9923"/>
        <dbReference type="ChEBI" id="CHEBI:30616"/>
        <dbReference type="ChEBI" id="CHEBI:33019"/>
        <dbReference type="ChEBI" id="CHEBI:57972"/>
        <dbReference type="ChEBI" id="CHEBI:78442"/>
        <dbReference type="ChEBI" id="CHEBI:78497"/>
        <dbReference type="ChEBI" id="CHEBI:456215"/>
        <dbReference type="EC" id="6.1.1.7"/>
    </reaction>
</comment>
<dbReference type="InterPro" id="IPR018164">
    <property type="entry name" value="Ala-tRNA-synth_IIc_N"/>
</dbReference>
<dbReference type="InterPro" id="IPR018162">
    <property type="entry name" value="Ala-tRNA-ligase_IIc_anticod-bd"/>
</dbReference>
<dbReference type="GO" id="GO:0004813">
    <property type="term" value="F:alanine-tRNA ligase activity"/>
    <property type="evidence" value="ECO:0007669"/>
    <property type="project" value="UniProtKB-UniRule"/>
</dbReference>
<comment type="subcellular location">
    <subcellularLocation>
        <location evidence="14">Cytoplasm</location>
    </subcellularLocation>
</comment>
<dbReference type="KEGG" id="miw:EER00_02405"/>
<feature type="binding site" evidence="14">
    <location>
        <position position="708"/>
    </location>
    <ligand>
        <name>Zn(2+)</name>
        <dbReference type="ChEBI" id="CHEBI:29105"/>
    </ligand>
</feature>
<evidence type="ECO:0000256" key="2">
    <source>
        <dbReference type="ARBA" id="ARBA00022490"/>
    </source>
</evidence>
<dbReference type="AlphaFoldDB" id="A0A6P1LFQ2"/>
<evidence type="ECO:0000313" key="15">
    <source>
        <dbReference type="EMBL" id="QHG90288.2"/>
    </source>
</evidence>
<dbReference type="Gene3D" id="3.10.310.40">
    <property type="match status" value="1"/>
</dbReference>
<evidence type="ECO:0000256" key="4">
    <source>
        <dbReference type="ARBA" id="ARBA00022598"/>
    </source>
</evidence>
<dbReference type="SMART" id="SM00863">
    <property type="entry name" value="tRNA_SAD"/>
    <property type="match status" value="1"/>
</dbReference>
<keyword evidence="2 14" id="KW-0963">Cytoplasm</keyword>
<evidence type="ECO:0000256" key="11">
    <source>
        <dbReference type="ARBA" id="ARBA00023146"/>
    </source>
</evidence>
<dbReference type="GO" id="GO:0000049">
    <property type="term" value="F:tRNA binding"/>
    <property type="evidence" value="ECO:0007669"/>
    <property type="project" value="UniProtKB-KW"/>
</dbReference>
<evidence type="ECO:0000256" key="10">
    <source>
        <dbReference type="ARBA" id="ARBA00022917"/>
    </source>
</evidence>
<dbReference type="PANTHER" id="PTHR11777">
    <property type="entry name" value="ALANYL-TRNA SYNTHETASE"/>
    <property type="match status" value="1"/>
</dbReference>
<dbReference type="FunFam" id="3.30.930.10:FF:000046">
    <property type="entry name" value="Alanine--tRNA ligase"/>
    <property type="match status" value="1"/>
</dbReference>
<evidence type="ECO:0000256" key="8">
    <source>
        <dbReference type="ARBA" id="ARBA00022840"/>
    </source>
</evidence>
<keyword evidence="5 14" id="KW-0479">Metal-binding</keyword>
<dbReference type="FunFam" id="3.30.980.10:FF:000004">
    <property type="entry name" value="Alanine--tRNA ligase, cytoplasmic"/>
    <property type="match status" value="1"/>
</dbReference>
<sequence>MTNWINMKKFTLSEIRNIWLKFFEEKKHLIVESQSLIPKNDNSLLWINSGVATLKKYFSGIENPPSKRLTNSQKCIRTNDIYNVGVTSRHHTFFEMLGNFSIGDYFRKDAIDFAFELLTKRFNIDKDLLYITVYKDDNESYELWQKHGIKKEHIIKCDKDRNFWEIGQGPCGPCTEIYYDRGPKYDPNNIGEKLFLDDIENDRYIEIWNIVFSEFENDGNNNYSPLIRKNIDTGAGLERLACVFQDVPTNYDIDAFALVKNEIQKYTENKYDINLYFKKEKNPISLLINRSFNVIVDHFKSATFAIGDGAIPSNKDRGYIIRKLLRRSFVYLDILKVKKDVNEIIVSKIIETMKDFYPNLSKEKNNIVSIINQEYKLHHETLKNTIAEFVDTINKPLKEKDDVNFYEYTLFKLVETYGFPIEIIKEIEHSKNENKETINFIIEAFVGKEINVNNVFSLKKFNFDKFNQYFEEHKEVSKGNKELKAIAKQNKNLINLEVESIFDYDNLKLKNSKVIALFDADFNSVNEINNEEGFVVLNKTCLYATSGGQLCDNGTIDNVFIDDVVKAPNGQNVHHFKKGSFKVGNDVDVVTDVERRKSLTIHHSTEHLLHSALKNEIHESIKQEGALKSPQKVTFDFSYNKKLNLDEILKLEKNIKDIIKSAVDTKTYLKTLDEAQQMGALAYFDDVYKKIKTKLRVVQIGNKSIEICGGTHVSNTKEIEDFKIIKLDSKGSGSWRIEAISSKALIDDFNNNVHKPLLSNLENLFKEYNSLNFKNDLFEKNKNINLNELHYFELKNMFDLLSNELNIVKFKINKEKENTEILELKDKFNSYNDKINLLIFENIDRKVLTSTCTNIVNEKKENIFIVVNFIDNSFQYILCANPKFIESLGFNLNQLNKEIVDLFNAKGGGRNNFVQGSFPKVDNKDFNKILEKAKTLYKW</sequence>
<dbReference type="CDD" id="cd00673">
    <property type="entry name" value="AlaRS_core"/>
    <property type="match status" value="1"/>
</dbReference>
<dbReference type="InterPro" id="IPR045864">
    <property type="entry name" value="aa-tRNA-synth_II/BPL/LPL"/>
</dbReference>
<dbReference type="RefSeq" id="WP_004024876.1">
    <property type="nucleotide sequence ID" value="NZ_CP033512.2"/>
</dbReference>
<dbReference type="Pfam" id="PF01411">
    <property type="entry name" value="tRNA-synt_2c"/>
    <property type="match status" value="1"/>
</dbReference>
<accession>A0A6P1LFQ2</accession>
<keyword evidence="10 14" id="KW-0648">Protein biosynthesis</keyword>
<dbReference type="NCBIfam" id="TIGR00344">
    <property type="entry name" value="alaS"/>
    <property type="match status" value="1"/>
</dbReference>
<dbReference type="InterPro" id="IPR018163">
    <property type="entry name" value="Thr/Ala-tRNA-synth_IIc_edit"/>
</dbReference>
<dbReference type="GO" id="GO:0005524">
    <property type="term" value="F:ATP binding"/>
    <property type="evidence" value="ECO:0007669"/>
    <property type="project" value="UniProtKB-UniRule"/>
</dbReference>
<name>A0A6P1LFQ2_MALIO</name>
<feature type="binding site" evidence="14">
    <location>
        <position position="603"/>
    </location>
    <ligand>
        <name>Zn(2+)</name>
        <dbReference type="ChEBI" id="CHEBI:29105"/>
    </ligand>
</feature>
<dbReference type="InterPro" id="IPR023033">
    <property type="entry name" value="Ala_tRNA_ligase_euk/bac"/>
</dbReference>
<comment type="similarity">
    <text evidence="1 14">Belongs to the class-II aminoacyl-tRNA synthetase family.</text>
</comment>
<comment type="cofactor">
    <cofactor evidence="14">
        <name>Zn(2+)</name>
        <dbReference type="ChEBI" id="CHEBI:29105"/>
    </cofactor>
    <text evidence="14">Binds 1 zinc ion per subunit.</text>
</comment>
<keyword evidence="8 14" id="KW-0067">ATP-binding</keyword>
<comment type="function">
    <text evidence="12 14">Catalyzes the attachment of alanine to tRNA(Ala) in a two-step reaction: alanine is first activated by ATP to form Ala-AMP and then transferred to the acceptor end of tRNA(Ala). Also edits incorrectly charged Ser-tRNA(Ala) and Gly-tRNA(Ala) via its editing domain.</text>
</comment>
<keyword evidence="4 14" id="KW-0436">Ligase</keyword>
<dbReference type="Gene3D" id="3.30.930.10">
    <property type="entry name" value="Bira Bifunctional Protein, Domain 2"/>
    <property type="match status" value="1"/>
</dbReference>